<keyword evidence="2" id="KW-1185">Reference proteome</keyword>
<accession>A0ACC0CPF3</accession>
<evidence type="ECO:0000313" key="1">
    <source>
        <dbReference type="EMBL" id="KAI6082190.1"/>
    </source>
</evidence>
<name>A0ACC0CPF3_9PEZI</name>
<dbReference type="Proteomes" id="UP001497680">
    <property type="component" value="Unassembled WGS sequence"/>
</dbReference>
<comment type="caution">
    <text evidence="1">The sequence shown here is derived from an EMBL/GenBank/DDBJ whole genome shotgun (WGS) entry which is preliminary data.</text>
</comment>
<protein>
    <submittedName>
        <fullName evidence="1">Uncharacterized protein</fullName>
    </submittedName>
</protein>
<reference evidence="1 2" key="1">
    <citation type="journal article" date="2022" name="New Phytol.">
        <title>Ecological generalism drives hyperdiversity of secondary metabolite gene clusters in xylarialean endophytes.</title>
        <authorList>
            <person name="Franco M.E.E."/>
            <person name="Wisecaver J.H."/>
            <person name="Arnold A.E."/>
            <person name="Ju Y.M."/>
            <person name="Slot J.C."/>
            <person name="Ahrendt S."/>
            <person name="Moore L.P."/>
            <person name="Eastman K.E."/>
            <person name="Scott K."/>
            <person name="Konkel Z."/>
            <person name="Mondo S.J."/>
            <person name="Kuo A."/>
            <person name="Hayes R.D."/>
            <person name="Haridas S."/>
            <person name="Andreopoulos B."/>
            <person name="Riley R."/>
            <person name="LaButti K."/>
            <person name="Pangilinan J."/>
            <person name="Lipzen A."/>
            <person name="Amirebrahimi M."/>
            <person name="Yan J."/>
            <person name="Adam C."/>
            <person name="Keymanesh K."/>
            <person name="Ng V."/>
            <person name="Louie K."/>
            <person name="Northen T."/>
            <person name="Drula E."/>
            <person name="Henrissat B."/>
            <person name="Hsieh H.M."/>
            <person name="Youens-Clark K."/>
            <person name="Lutzoni F."/>
            <person name="Miadlikowska J."/>
            <person name="Eastwood D.C."/>
            <person name="Hamelin R.C."/>
            <person name="Grigoriev I.V."/>
            <person name="U'Ren J.M."/>
        </authorList>
    </citation>
    <scope>NUCLEOTIDE SEQUENCE [LARGE SCALE GENOMIC DNA]</scope>
    <source>
        <strain evidence="1 2">ER1909</strain>
    </source>
</reference>
<sequence>MVMSGIKQVMGNPGMTRRHSAKMLQNLAQIEVVDVPNLRKGSMNFGHNSSGSSSTIRYTVPQDKSVIFCDAHTREVVLVVLRDVVSNQNVKREMAEISQEVTKCRYSDEYKDKHGYTNPAVKERRETVLGFAEGMVSLLWHIILNRLPAGVFCGYDTARGGYILPKKLPPPKMYHGDTNGTFTFGVNGQSVLFCIEDSVEEDNSHSTPLSLHLSAYRNSLSYHGMKNDWTIAYAANNPARPSSINNLFLEDYGIVVLPASNTVTAWRTRLYRGPRLHDMVDGLDRLLSSGSHHSDYQGSFSPGSSHGMARTAVVNRSLRKRKRLGPGDVDPDDDVDQIPSKKIKIEPYA</sequence>
<dbReference type="EMBL" id="MU394376">
    <property type="protein sequence ID" value="KAI6082190.1"/>
    <property type="molecule type" value="Genomic_DNA"/>
</dbReference>
<evidence type="ECO:0000313" key="2">
    <source>
        <dbReference type="Proteomes" id="UP001497680"/>
    </source>
</evidence>
<organism evidence="1 2">
    <name type="scientific">Hypoxylon rubiginosum</name>
    <dbReference type="NCBI Taxonomy" id="110542"/>
    <lineage>
        <taxon>Eukaryota</taxon>
        <taxon>Fungi</taxon>
        <taxon>Dikarya</taxon>
        <taxon>Ascomycota</taxon>
        <taxon>Pezizomycotina</taxon>
        <taxon>Sordariomycetes</taxon>
        <taxon>Xylariomycetidae</taxon>
        <taxon>Xylariales</taxon>
        <taxon>Hypoxylaceae</taxon>
        <taxon>Hypoxylon</taxon>
    </lineage>
</organism>
<proteinExistence type="predicted"/>
<gene>
    <name evidence="1" type="ORF">F4821DRAFT_282024</name>
</gene>